<dbReference type="RefSeq" id="WP_109415961.1">
    <property type="nucleotide sequence ID" value="NZ_QEAS01000008.1"/>
</dbReference>
<organism evidence="1 2">
    <name type="scientific">Pararcticibacter amylolyticus</name>
    <dbReference type="NCBI Taxonomy" id="2173175"/>
    <lineage>
        <taxon>Bacteria</taxon>
        <taxon>Pseudomonadati</taxon>
        <taxon>Bacteroidota</taxon>
        <taxon>Sphingobacteriia</taxon>
        <taxon>Sphingobacteriales</taxon>
        <taxon>Sphingobacteriaceae</taxon>
        <taxon>Pararcticibacter</taxon>
    </lineage>
</organism>
<reference evidence="1 2" key="1">
    <citation type="submission" date="2018-04" db="EMBL/GenBank/DDBJ databases">
        <title>Pedobacter chongqingensis sp. nov., isolated from a rottenly hemp rope.</title>
        <authorList>
            <person name="Cai Y."/>
        </authorList>
    </citation>
    <scope>NUCLEOTIDE SEQUENCE [LARGE SCALE GENOMIC DNA]</scope>
    <source>
        <strain evidence="1 2">FJ4-8</strain>
    </source>
</reference>
<dbReference type="Proteomes" id="UP000245647">
    <property type="component" value="Unassembled WGS sequence"/>
</dbReference>
<proteinExistence type="predicted"/>
<gene>
    <name evidence="1" type="ORF">DDR33_11690</name>
</gene>
<sequence length="391" mass="45256">MLNESAKLTSLVGQLNALNSGDLQQLTGLTEAITAECIRLKAAVYQIFKSEPNESIAAWDINNFHAELIRLSNLVTEKLQWRDDHDIVEVMSPVGDIHPLAYALYCLTDMVNFSENCFRGFVGSWQAVPHFCVIKMRALLRSTWPAIEQGLRKKRISFWMIREISSGLNALVKRTYPAITYRDHDYLQVFLSELARLASDPRKKNWEQRLLYFLNHYNFNHMGFFNHWTASFRKRLEAPVEVEDKIRLIDNTKHLFSHTSGLKHLAFDPGSDTLNAHILLFLDEQRILISGRSTSSPRPAKLKMRLSADELSLEFHYRYRQNLFNYQTRKEAAHDFAAVHSSSQTEEISAHTIGRLDKKRLFSSAVKYHRILLAIDKQIRKDFDIEEKGSD</sequence>
<name>A0A2U2PGY1_9SPHI</name>
<dbReference type="OrthoDB" id="707251at2"/>
<keyword evidence="2" id="KW-1185">Reference proteome</keyword>
<dbReference type="EMBL" id="QEAS01000008">
    <property type="protein sequence ID" value="PWG80675.1"/>
    <property type="molecule type" value="Genomic_DNA"/>
</dbReference>
<comment type="caution">
    <text evidence="1">The sequence shown here is derived from an EMBL/GenBank/DDBJ whole genome shotgun (WGS) entry which is preliminary data.</text>
</comment>
<evidence type="ECO:0000313" key="1">
    <source>
        <dbReference type="EMBL" id="PWG80675.1"/>
    </source>
</evidence>
<evidence type="ECO:0000313" key="2">
    <source>
        <dbReference type="Proteomes" id="UP000245647"/>
    </source>
</evidence>
<protein>
    <submittedName>
        <fullName evidence="1">Uncharacterized protein</fullName>
    </submittedName>
</protein>
<accession>A0A2U2PGY1</accession>
<dbReference type="AlphaFoldDB" id="A0A2U2PGY1"/>